<gene>
    <name evidence="1" type="ORF">DFP72DRAFT_237370</name>
</gene>
<name>A0A8H6I415_9AGAR</name>
<dbReference type="Proteomes" id="UP000521943">
    <property type="component" value="Unassembled WGS sequence"/>
</dbReference>
<organism evidence="1 2">
    <name type="scientific">Ephemerocybe angulata</name>
    <dbReference type="NCBI Taxonomy" id="980116"/>
    <lineage>
        <taxon>Eukaryota</taxon>
        <taxon>Fungi</taxon>
        <taxon>Dikarya</taxon>
        <taxon>Basidiomycota</taxon>
        <taxon>Agaricomycotina</taxon>
        <taxon>Agaricomycetes</taxon>
        <taxon>Agaricomycetidae</taxon>
        <taxon>Agaricales</taxon>
        <taxon>Agaricineae</taxon>
        <taxon>Psathyrellaceae</taxon>
        <taxon>Ephemerocybe</taxon>
    </lineage>
</organism>
<keyword evidence="2" id="KW-1185">Reference proteome</keyword>
<sequence>MLLLVPSQFSFAVAWCSYQESNLPSRTGSFSFLRSWAYRLVSVPVASPSCRAHRGGAPHFPGLSVPARSITPPPNGRTAVGSASVPQLAISRPFYILQTIPRALASSQCPGNLARLVLR</sequence>
<comment type="caution">
    <text evidence="1">The sequence shown here is derived from an EMBL/GenBank/DDBJ whole genome shotgun (WGS) entry which is preliminary data.</text>
</comment>
<dbReference type="EMBL" id="JACGCI010000022">
    <property type="protein sequence ID" value="KAF6757527.1"/>
    <property type="molecule type" value="Genomic_DNA"/>
</dbReference>
<evidence type="ECO:0000313" key="1">
    <source>
        <dbReference type="EMBL" id="KAF6757527.1"/>
    </source>
</evidence>
<proteinExistence type="predicted"/>
<reference evidence="1 2" key="1">
    <citation type="submission" date="2020-07" db="EMBL/GenBank/DDBJ databases">
        <title>Comparative genomics of pyrophilous fungi reveals a link between fire events and developmental genes.</title>
        <authorList>
            <consortium name="DOE Joint Genome Institute"/>
            <person name="Steindorff A.S."/>
            <person name="Carver A."/>
            <person name="Calhoun S."/>
            <person name="Stillman K."/>
            <person name="Liu H."/>
            <person name="Lipzen A."/>
            <person name="Pangilinan J."/>
            <person name="Labutti K."/>
            <person name="Bruns T.D."/>
            <person name="Grigoriev I.V."/>
        </authorList>
    </citation>
    <scope>NUCLEOTIDE SEQUENCE [LARGE SCALE GENOMIC DNA]</scope>
    <source>
        <strain evidence="1 2">CBS 144469</strain>
    </source>
</reference>
<dbReference type="AlphaFoldDB" id="A0A8H6I415"/>
<accession>A0A8H6I415</accession>
<evidence type="ECO:0000313" key="2">
    <source>
        <dbReference type="Proteomes" id="UP000521943"/>
    </source>
</evidence>
<protein>
    <submittedName>
        <fullName evidence="1">Uncharacterized protein</fullName>
    </submittedName>
</protein>